<accession>U4LVZ9</accession>
<name>U4LVZ9_PYROM</name>
<keyword evidence="2" id="KW-1185">Reference proteome</keyword>
<dbReference type="Proteomes" id="UP000018144">
    <property type="component" value="Unassembled WGS sequence"/>
</dbReference>
<evidence type="ECO:0000313" key="2">
    <source>
        <dbReference type="Proteomes" id="UP000018144"/>
    </source>
</evidence>
<sequence>MSSRKSRDKIKFYYQKGVPIRAIGQHLMKHHQSLVSASRERDNASCILGEPCLRHGVECALCYVHSRAVL</sequence>
<dbReference type="EMBL" id="HF935976">
    <property type="protein sequence ID" value="CCX33016.1"/>
    <property type="molecule type" value="Genomic_DNA"/>
</dbReference>
<proteinExistence type="predicted"/>
<reference evidence="1 2" key="1">
    <citation type="journal article" date="2013" name="PLoS Genet.">
        <title>The genome and development-dependent transcriptomes of Pyronema confluens: a window into fungal evolution.</title>
        <authorList>
            <person name="Traeger S."/>
            <person name="Altegoer F."/>
            <person name="Freitag M."/>
            <person name="Gabaldon T."/>
            <person name="Kempken F."/>
            <person name="Kumar A."/>
            <person name="Marcet-Houben M."/>
            <person name="Poggeler S."/>
            <person name="Stajich J.E."/>
            <person name="Nowrousian M."/>
        </authorList>
    </citation>
    <scope>NUCLEOTIDE SEQUENCE [LARGE SCALE GENOMIC DNA]</scope>
    <source>
        <strain evidence="2">CBS 100304</strain>
        <tissue evidence="1">Vegetative mycelium</tissue>
    </source>
</reference>
<dbReference type="AlphaFoldDB" id="U4LVZ9"/>
<evidence type="ECO:0000313" key="1">
    <source>
        <dbReference type="EMBL" id="CCX33016.1"/>
    </source>
</evidence>
<protein>
    <submittedName>
        <fullName evidence="1">Uncharacterized protein</fullName>
    </submittedName>
</protein>
<organism evidence="1 2">
    <name type="scientific">Pyronema omphalodes (strain CBS 100304)</name>
    <name type="common">Pyronema confluens</name>
    <dbReference type="NCBI Taxonomy" id="1076935"/>
    <lineage>
        <taxon>Eukaryota</taxon>
        <taxon>Fungi</taxon>
        <taxon>Dikarya</taxon>
        <taxon>Ascomycota</taxon>
        <taxon>Pezizomycotina</taxon>
        <taxon>Pezizomycetes</taxon>
        <taxon>Pezizales</taxon>
        <taxon>Pyronemataceae</taxon>
        <taxon>Pyronema</taxon>
    </lineage>
</organism>
<gene>
    <name evidence="1" type="ORF">PCON_14041</name>
</gene>